<evidence type="ECO:0000313" key="4">
    <source>
        <dbReference type="EMBL" id="MAH62268.1"/>
    </source>
</evidence>
<dbReference type="SUPFAM" id="SSF55729">
    <property type="entry name" value="Acyl-CoA N-acyltransferases (Nat)"/>
    <property type="match status" value="1"/>
</dbReference>
<proteinExistence type="predicted"/>
<dbReference type="PROSITE" id="PS51186">
    <property type="entry name" value="GNAT"/>
    <property type="match status" value="1"/>
</dbReference>
<dbReference type="GO" id="GO:0016747">
    <property type="term" value="F:acyltransferase activity, transferring groups other than amino-acyl groups"/>
    <property type="evidence" value="ECO:0007669"/>
    <property type="project" value="InterPro"/>
</dbReference>
<dbReference type="Gene3D" id="3.40.630.30">
    <property type="match status" value="1"/>
</dbReference>
<evidence type="ECO:0000256" key="1">
    <source>
        <dbReference type="ARBA" id="ARBA00022679"/>
    </source>
</evidence>
<protein>
    <submittedName>
        <fullName evidence="4">GNAT family N-acetyltransferase</fullName>
    </submittedName>
</protein>
<accession>A0A2D6YGI3</accession>
<dbReference type="InterPro" id="IPR050832">
    <property type="entry name" value="Bact_Acetyltransf"/>
</dbReference>
<dbReference type="PANTHER" id="PTHR43877:SF2">
    <property type="entry name" value="AMINOALKYLPHOSPHONATE N-ACETYLTRANSFERASE-RELATED"/>
    <property type="match status" value="1"/>
</dbReference>
<gene>
    <name evidence="4" type="ORF">CMN54_02210</name>
</gene>
<sequence length="154" mass="17722">MNKDRVVIRQIQHNEADHLLDASTRYMESLYHAESNHLVDVEVLLQPRNYFLGAFVEERTVGCVALIAKSSYAEIKRLFVMESHRRAKIGLRLMQEIESLASQNHIRLLRLETGIHQPTSIQLYESLGYQHVGPFGEYQADPLSIFMEKSLSPV</sequence>
<dbReference type="PANTHER" id="PTHR43877">
    <property type="entry name" value="AMINOALKYLPHOSPHONATE N-ACETYLTRANSFERASE-RELATED-RELATED"/>
    <property type="match status" value="1"/>
</dbReference>
<comment type="caution">
    <text evidence="4">The sequence shown here is derived from an EMBL/GenBank/DDBJ whole genome shotgun (WGS) entry which is preliminary data.</text>
</comment>
<evidence type="ECO:0000256" key="2">
    <source>
        <dbReference type="ARBA" id="ARBA00023315"/>
    </source>
</evidence>
<dbReference type="Pfam" id="PF13673">
    <property type="entry name" value="Acetyltransf_10"/>
    <property type="match status" value="1"/>
</dbReference>
<dbReference type="InterPro" id="IPR016181">
    <property type="entry name" value="Acyl_CoA_acyltransferase"/>
</dbReference>
<evidence type="ECO:0000259" key="3">
    <source>
        <dbReference type="PROSITE" id="PS51186"/>
    </source>
</evidence>
<dbReference type="InterPro" id="IPR000182">
    <property type="entry name" value="GNAT_dom"/>
</dbReference>
<dbReference type="Proteomes" id="UP000226525">
    <property type="component" value="Unassembled WGS sequence"/>
</dbReference>
<organism evidence="4 5">
    <name type="scientific">SAR324 cluster bacterium</name>
    <dbReference type="NCBI Taxonomy" id="2024889"/>
    <lineage>
        <taxon>Bacteria</taxon>
        <taxon>Deltaproteobacteria</taxon>
        <taxon>SAR324 cluster</taxon>
    </lineage>
</organism>
<keyword evidence="1 4" id="KW-0808">Transferase</keyword>
<evidence type="ECO:0000313" key="5">
    <source>
        <dbReference type="Proteomes" id="UP000226525"/>
    </source>
</evidence>
<keyword evidence="2" id="KW-0012">Acyltransferase</keyword>
<dbReference type="EMBL" id="NZEX01000022">
    <property type="protein sequence ID" value="MAH62268.1"/>
    <property type="molecule type" value="Genomic_DNA"/>
</dbReference>
<name>A0A2D6YGI3_9DELT</name>
<reference evidence="5" key="1">
    <citation type="submission" date="2017-09" db="EMBL/GenBank/DDBJ databases">
        <title>The Reconstruction of 2,631 Draft Metagenome-Assembled Genomes from the Global Oceans.</title>
        <authorList>
            <person name="Tully B.J."/>
            <person name="Graham E.D."/>
            <person name="Heidelberg J.F."/>
        </authorList>
    </citation>
    <scope>NUCLEOTIDE SEQUENCE [LARGE SCALE GENOMIC DNA]</scope>
</reference>
<dbReference type="CDD" id="cd04301">
    <property type="entry name" value="NAT_SF"/>
    <property type="match status" value="1"/>
</dbReference>
<feature type="domain" description="N-acetyltransferase" evidence="3">
    <location>
        <begin position="6"/>
        <end position="152"/>
    </location>
</feature>
<dbReference type="AlphaFoldDB" id="A0A2D6YGI3"/>